<keyword evidence="5" id="KW-0479">Metal-binding</keyword>
<evidence type="ECO:0000256" key="5">
    <source>
        <dbReference type="ARBA" id="ARBA00022723"/>
    </source>
</evidence>
<dbReference type="InterPro" id="IPR024964">
    <property type="entry name" value="CTLH/CRA"/>
</dbReference>
<dbReference type="eggNOG" id="KOG0396">
    <property type="taxonomic scope" value="Eukaryota"/>
</dbReference>
<dbReference type="PROSITE" id="PS51867">
    <property type="entry name" value="ZF_RING_GID"/>
    <property type="match status" value="1"/>
</dbReference>
<dbReference type="AlphaFoldDB" id="A0A177A0R4"/>
<dbReference type="GO" id="GO:0034657">
    <property type="term" value="C:GID complex"/>
    <property type="evidence" value="ECO:0007669"/>
    <property type="project" value="TreeGrafter"/>
</dbReference>
<keyword evidence="6 8" id="KW-0863">Zinc-finger</keyword>
<evidence type="ECO:0000256" key="2">
    <source>
        <dbReference type="ARBA" id="ARBA00004496"/>
    </source>
</evidence>
<dbReference type="SMART" id="SM00757">
    <property type="entry name" value="CRA"/>
    <property type="match status" value="1"/>
</dbReference>
<keyword evidence="4" id="KW-0963">Cytoplasm</keyword>
<dbReference type="PANTHER" id="PTHR12170">
    <property type="entry name" value="MACROPHAGE ERYTHROBLAST ATTACHER-RELATED"/>
    <property type="match status" value="1"/>
</dbReference>
<dbReference type="GeneID" id="36290832"/>
<sequence>MTNRANYAPKRFKVQGRKYGVRETSLSLFRCVESAGEQVASTSCPRRITAGVRSTSTVRRVRRVGEAEWQSGRVAEYGEYGEYSECGKYGKYGYRIRGGHQGYRWASKRLHCCLTSTTTSTAMADHTASKLNPDTHLILDQQLLRLPYELLRKNFKVAQLSVERDSTAVKQSLKDTANACLSNSSTPDEVLKNLDSMIARMRGLKRKLAACAEEEKRLQSHSQARIRHLGALYSMQSLDDVKYEVWSRTRLDRLLVDYMLRNGYVQSAAALTQEKQIEELVDTGTFIQMGKIRDSLRNGRVNEVLAWCTENKKELRRMGSKLEFMVRFQQYIELARTRDQGKLQDAIVHAKKYLLPSKDLYPSEVKQAAGLLAFPPEAGLAIYSNLYAAHRWEDLAKLFMETHNSLLSIPAVPLLHIALSAGLSALKTPSCHSSHLSSSASPSSSSSITSSVCPICSTELNALARNVPYANHTSSRVDPDAVLLPNSRVYGRAKLEDYSRKAGLDKGFVKDLTTGMVFEIANAKKVYIS</sequence>
<feature type="zinc finger region" description="RING-Gid-type" evidence="8">
    <location>
        <begin position="453"/>
        <end position="514"/>
    </location>
</feature>
<dbReference type="InterPro" id="IPR013144">
    <property type="entry name" value="CRA_dom"/>
</dbReference>
<dbReference type="GO" id="GO:0008270">
    <property type="term" value="F:zinc ion binding"/>
    <property type="evidence" value="ECO:0007669"/>
    <property type="project" value="UniProtKB-KW"/>
</dbReference>
<accession>A0A177A0R4</accession>
<dbReference type="InterPro" id="IPR045098">
    <property type="entry name" value="Fyv10_fam"/>
</dbReference>
<dbReference type="GO" id="GO:0061630">
    <property type="term" value="F:ubiquitin protein ligase activity"/>
    <property type="evidence" value="ECO:0007669"/>
    <property type="project" value="InterPro"/>
</dbReference>
<dbReference type="RefSeq" id="XP_024321065.1">
    <property type="nucleotide sequence ID" value="XM_024471353.1"/>
</dbReference>
<feature type="domain" description="RING-Gid-type" evidence="10">
    <location>
        <begin position="453"/>
        <end position="514"/>
    </location>
</feature>
<evidence type="ECO:0000259" key="9">
    <source>
        <dbReference type="PROSITE" id="PS50897"/>
    </source>
</evidence>
<dbReference type="GO" id="GO:0043161">
    <property type="term" value="P:proteasome-mediated ubiquitin-dependent protein catabolic process"/>
    <property type="evidence" value="ECO:0007669"/>
    <property type="project" value="InterPro"/>
</dbReference>
<gene>
    <name evidence="11" type="primary">FYV10</name>
    <name evidence="11" type="ORF">VC83_07788</name>
</gene>
<evidence type="ECO:0000256" key="3">
    <source>
        <dbReference type="ARBA" id="ARBA00010615"/>
    </source>
</evidence>
<dbReference type="GO" id="GO:0005737">
    <property type="term" value="C:cytoplasm"/>
    <property type="evidence" value="ECO:0007669"/>
    <property type="project" value="UniProtKB-SubCell"/>
</dbReference>
<evidence type="ECO:0000256" key="6">
    <source>
        <dbReference type="ARBA" id="ARBA00022771"/>
    </source>
</evidence>
<keyword evidence="7" id="KW-0862">Zinc</keyword>
<feature type="domain" description="CTLH" evidence="9">
    <location>
        <begin position="285"/>
        <end position="342"/>
    </location>
</feature>
<dbReference type="PANTHER" id="PTHR12170:SF2">
    <property type="entry name" value="E3 UBIQUITIN-PROTEIN TRANSFERASE MAEA"/>
    <property type="match status" value="1"/>
</dbReference>
<dbReference type="SMART" id="SM00667">
    <property type="entry name" value="LisH"/>
    <property type="match status" value="1"/>
</dbReference>
<proteinExistence type="inferred from homology"/>
<dbReference type="InterPro" id="IPR006594">
    <property type="entry name" value="LisH"/>
</dbReference>
<dbReference type="OrthoDB" id="1933455at2759"/>
<dbReference type="Proteomes" id="UP000077154">
    <property type="component" value="Unassembled WGS sequence"/>
</dbReference>
<name>A0A177A0R4_9PEZI</name>
<dbReference type="InterPro" id="IPR044063">
    <property type="entry name" value="ZF_RING_GID"/>
</dbReference>
<dbReference type="PROSITE" id="PS50897">
    <property type="entry name" value="CTLH"/>
    <property type="match status" value="1"/>
</dbReference>
<evidence type="ECO:0000259" key="10">
    <source>
        <dbReference type="PROSITE" id="PS51867"/>
    </source>
</evidence>
<comment type="similarity">
    <text evidence="3">Belongs to the FYV10 family.</text>
</comment>
<evidence type="ECO:0000256" key="7">
    <source>
        <dbReference type="ARBA" id="ARBA00022833"/>
    </source>
</evidence>
<evidence type="ECO:0000256" key="1">
    <source>
        <dbReference type="ARBA" id="ARBA00002343"/>
    </source>
</evidence>
<dbReference type="EMBL" id="KV441407">
    <property type="protein sequence ID" value="OAF55766.1"/>
    <property type="molecule type" value="Genomic_DNA"/>
</dbReference>
<comment type="function">
    <text evidence="1">Involved in the proteasome-dependent degradation of fructose-1,6-bisphosphatase.</text>
</comment>
<organism evidence="11">
    <name type="scientific">Pseudogymnoascus destructans</name>
    <dbReference type="NCBI Taxonomy" id="655981"/>
    <lineage>
        <taxon>Eukaryota</taxon>
        <taxon>Fungi</taxon>
        <taxon>Dikarya</taxon>
        <taxon>Ascomycota</taxon>
        <taxon>Pezizomycotina</taxon>
        <taxon>Leotiomycetes</taxon>
        <taxon>Thelebolales</taxon>
        <taxon>Thelebolaceae</taxon>
        <taxon>Pseudogymnoascus</taxon>
    </lineage>
</organism>
<dbReference type="VEuPathDB" id="FungiDB:GMDG_00950"/>
<evidence type="ECO:0000313" key="11">
    <source>
        <dbReference type="EMBL" id="OAF55766.1"/>
    </source>
</evidence>
<dbReference type="InterPro" id="IPR006595">
    <property type="entry name" value="CTLH_C"/>
</dbReference>
<dbReference type="Pfam" id="PF10607">
    <property type="entry name" value="CTLH"/>
    <property type="match status" value="1"/>
</dbReference>
<comment type="subcellular location">
    <subcellularLocation>
        <location evidence="2">Cytoplasm</location>
    </subcellularLocation>
</comment>
<evidence type="ECO:0000256" key="4">
    <source>
        <dbReference type="ARBA" id="ARBA00022490"/>
    </source>
</evidence>
<dbReference type="GO" id="GO:0005634">
    <property type="term" value="C:nucleus"/>
    <property type="evidence" value="ECO:0007669"/>
    <property type="project" value="TreeGrafter"/>
</dbReference>
<dbReference type="PROSITE" id="PS50896">
    <property type="entry name" value="LISH"/>
    <property type="match status" value="1"/>
</dbReference>
<protein>
    <submittedName>
        <fullName evidence="11">GID complex subunit containing RING finger motif</fullName>
    </submittedName>
</protein>
<reference evidence="11" key="1">
    <citation type="submission" date="2016-03" db="EMBL/GenBank/DDBJ databases">
        <title>Updated assembly of Pseudogymnoascus destructans, the fungus causing white-nose syndrome of bats.</title>
        <authorList>
            <person name="Palmer J.M."/>
            <person name="Drees K.P."/>
            <person name="Foster J.T."/>
            <person name="Lindner D.L."/>
        </authorList>
    </citation>
    <scope>NUCLEOTIDE SEQUENCE [LARGE SCALE GENOMIC DNA]</scope>
    <source>
        <strain evidence="11">20631-21</strain>
    </source>
</reference>
<evidence type="ECO:0000256" key="8">
    <source>
        <dbReference type="PROSITE-ProRule" id="PRU01215"/>
    </source>
</evidence>
<dbReference type="SMART" id="SM00668">
    <property type="entry name" value="CTLH"/>
    <property type="match status" value="1"/>
</dbReference>